<dbReference type="Gene3D" id="3.10.620.30">
    <property type="match status" value="1"/>
</dbReference>
<dbReference type="InterPro" id="IPR002931">
    <property type="entry name" value="Transglutaminase-like"/>
</dbReference>
<evidence type="ECO:0000256" key="2">
    <source>
        <dbReference type="SAM" id="MobiDB-lite"/>
    </source>
</evidence>
<dbReference type="Gene3D" id="1.20.920.20">
    <property type="match status" value="1"/>
</dbReference>
<gene>
    <name evidence="6" type="primary">LOC111122296</name>
</gene>
<dbReference type="InterPro" id="IPR053041">
    <property type="entry name" value="Transglut-like_Superfamily_Mod"/>
</dbReference>
<accession>A0A8B8CVG6</accession>
<keyword evidence="1" id="KW-0175">Coiled coil</keyword>
<organism evidence="5 6">
    <name type="scientific">Crassostrea virginica</name>
    <name type="common">Eastern oyster</name>
    <dbReference type="NCBI Taxonomy" id="6565"/>
    <lineage>
        <taxon>Eukaryota</taxon>
        <taxon>Metazoa</taxon>
        <taxon>Spiralia</taxon>
        <taxon>Lophotrochozoa</taxon>
        <taxon>Mollusca</taxon>
        <taxon>Bivalvia</taxon>
        <taxon>Autobranchia</taxon>
        <taxon>Pteriomorphia</taxon>
        <taxon>Ostreida</taxon>
        <taxon>Ostreoidea</taxon>
        <taxon>Ostreidae</taxon>
        <taxon>Crassostrea</taxon>
    </lineage>
</organism>
<feature type="region of interest" description="Disordered" evidence="2">
    <location>
        <begin position="1056"/>
        <end position="1087"/>
    </location>
</feature>
<dbReference type="Pfam" id="PF01841">
    <property type="entry name" value="Transglut_core"/>
    <property type="match status" value="1"/>
</dbReference>
<feature type="coiled-coil region" evidence="1">
    <location>
        <begin position="814"/>
        <end position="845"/>
    </location>
</feature>
<feature type="region of interest" description="Disordered" evidence="2">
    <location>
        <begin position="691"/>
        <end position="710"/>
    </location>
</feature>
<dbReference type="SUPFAM" id="SSF54001">
    <property type="entry name" value="Cysteine proteinases"/>
    <property type="match status" value="1"/>
</dbReference>
<evidence type="ECO:0000313" key="6">
    <source>
        <dbReference type="RefSeq" id="XP_022319665.1"/>
    </source>
</evidence>
<feature type="domain" description="KY-like immunoglobulin-like" evidence="4">
    <location>
        <begin position="473"/>
        <end position="578"/>
    </location>
</feature>
<dbReference type="GeneID" id="111122296"/>
<dbReference type="Proteomes" id="UP000694844">
    <property type="component" value="Chromosome 2"/>
</dbReference>
<dbReference type="InterPro" id="IPR056564">
    <property type="entry name" value="Ig-like_KY"/>
</dbReference>
<evidence type="ECO:0000259" key="3">
    <source>
        <dbReference type="Pfam" id="PF01841"/>
    </source>
</evidence>
<feature type="domain" description="KY-like immunoglobulin-like" evidence="4">
    <location>
        <begin position="322"/>
        <end position="456"/>
    </location>
</feature>
<feature type="domain" description="Transglutaminase-like" evidence="3">
    <location>
        <begin position="147"/>
        <end position="249"/>
    </location>
</feature>
<feature type="region of interest" description="Disordered" evidence="2">
    <location>
        <begin position="1"/>
        <end position="107"/>
    </location>
</feature>
<dbReference type="KEGG" id="cvn:111122296"/>
<dbReference type="OrthoDB" id="6129702at2759"/>
<dbReference type="PANTHER" id="PTHR47020">
    <property type="entry name" value="HILLARIN"/>
    <property type="match status" value="1"/>
</dbReference>
<reference evidence="6" key="1">
    <citation type="submission" date="2025-08" db="UniProtKB">
        <authorList>
            <consortium name="RefSeq"/>
        </authorList>
    </citation>
    <scope>IDENTIFICATION</scope>
    <source>
        <tissue evidence="6">Whole sample</tissue>
    </source>
</reference>
<name>A0A8B8CVG6_CRAVI</name>
<protein>
    <submittedName>
        <fullName evidence="6">Uncharacterized protein LOC111122296 isoform X1</fullName>
    </submittedName>
</protein>
<feature type="compositionally biased region" description="Basic and acidic residues" evidence="2">
    <location>
        <begin position="1063"/>
        <end position="1073"/>
    </location>
</feature>
<feature type="domain" description="KY-like immunoglobulin-like" evidence="4">
    <location>
        <begin position="594"/>
        <end position="691"/>
    </location>
</feature>
<dbReference type="PANTHER" id="PTHR47020:SF1">
    <property type="entry name" value="HILLARIN"/>
    <property type="match status" value="1"/>
</dbReference>
<evidence type="ECO:0000313" key="5">
    <source>
        <dbReference type="Proteomes" id="UP000694844"/>
    </source>
</evidence>
<feature type="compositionally biased region" description="Polar residues" evidence="2">
    <location>
        <begin position="18"/>
        <end position="65"/>
    </location>
</feature>
<keyword evidence="5" id="KW-1185">Reference proteome</keyword>
<evidence type="ECO:0000256" key="1">
    <source>
        <dbReference type="SAM" id="Coils"/>
    </source>
</evidence>
<dbReference type="Pfam" id="PF23265">
    <property type="entry name" value="Ig-like_KY"/>
    <property type="match status" value="3"/>
</dbReference>
<evidence type="ECO:0000259" key="4">
    <source>
        <dbReference type="Pfam" id="PF23265"/>
    </source>
</evidence>
<dbReference type="AlphaFoldDB" id="A0A8B8CVG6"/>
<sequence length="1087" mass="123161">MFQPQSRFAEYDHHLTTDMGSKPSTVQEKQTRSASVPNVTKTHQNGVSPSGTDTPHSSRNPSKSAAPTKDSEDLRSVSQGTDDEGRKPPPYHSRQIPPPKPPKTKKDDIFDLEQYKYVDDYVLNAPPKLMMGSFKELIRYLTAEEDWDDLAKARAIFRWVTAIDVYSLKVDSDPPTHSPLEYFTKIQKNQGNHAHLVSGLCQMAGLPCVIISGMNKSAAYEIGSKCERKQMGAQWNAVYIKEDWRFMDAFWASACVVGKKSSEWTLVDNDGNLTQEDEGESEGETQHRINEFYFLPDPDQLIWTHFPDEQDWQLLTKPITVKDYENHVYVRERFYYLGVNYTPDSELKCILTTKNGEISLPFSLPPDRSEFYRFKYMLYKNKSAGGDQSGVDVNLDRFVLFEHTSDSLRFALRFPIAGKFKMDIFGLDVRQSDIFDLTCTYLIHCPDAQKNCLPLPDCPPIGWGFGGDAKAAGLEAKSHDGAIIITKDGKVEIKLGAHKDIRLHQLLKNTIVDEATLSKYAVIREENGEFIVDLRLPQGGEYALKLYANEDGEDGEAGNVLNYLIKCNEKNLSNKPFPNITDGFIGKKSIADTLGVKALSHKDGKIHSKDGRTRLEFQAKNNMELVCELHSNDPNATKHMKVYPKEVNGKWIFDVDMPIEGEYSVNIFAKKKGDENKRIYNVYSYMIESDGHELEDGEDNESKGDEDSKEEIKVVTETVQTSEREILIPVPKGYDNVVACLHRRHADDPPNAQELDFMEQDGMKIFKATFDEYGEYMMDLYQKDENGQLKNLARYQVNRKPASELYEDDARLLMDQLQADMNKNREDEERMQNEADKELGALKRDIQRAMDLKDPEMLERSIAAFEATNPPENDKLLQKAKRLLELLRAKEELNTASHNRSLQDLDKAIARAKAANYDSLLDLQIVMAGRLRDQLHRIEKLRHSVLNMDNRTIAEIRTYGNPPDGVHQSLQAAFLLLGHSKKDVKVWKTCQSILGKTGRDSVMRHISGFDPKDCYLDVALSAKTVIEPYSLEQIRDVSAGAATFFVWAKGMIEEVEATGGAQKPEDKMKDTTTKKGNAAGGGKKKRK</sequence>
<dbReference type="InterPro" id="IPR038765">
    <property type="entry name" value="Papain-like_cys_pep_sf"/>
</dbReference>
<feature type="compositionally biased region" description="Pro residues" evidence="2">
    <location>
        <begin position="88"/>
        <end position="101"/>
    </location>
</feature>
<proteinExistence type="predicted"/>
<dbReference type="RefSeq" id="XP_022319665.1">
    <property type="nucleotide sequence ID" value="XM_022463957.1"/>
</dbReference>